<feature type="transmembrane region" description="Helical" evidence="8">
    <location>
        <begin position="262"/>
        <end position="282"/>
    </location>
</feature>
<feature type="transmembrane region" description="Helical" evidence="8">
    <location>
        <begin position="317"/>
        <end position="335"/>
    </location>
</feature>
<dbReference type="AlphaFoldDB" id="A0A172YCL2"/>
<dbReference type="GO" id="GO:0005886">
    <property type="term" value="C:plasma membrane"/>
    <property type="evidence" value="ECO:0007669"/>
    <property type="project" value="UniProtKB-SubCell"/>
</dbReference>
<dbReference type="NCBIfam" id="TIGR00842">
    <property type="entry name" value="bcct"/>
    <property type="match status" value="1"/>
</dbReference>
<name>A0A172YCL2_9GAMM</name>
<dbReference type="EMBL" id="CP015243">
    <property type="protein sequence ID" value="ANF56954.1"/>
    <property type="molecule type" value="Genomic_DNA"/>
</dbReference>
<organism evidence="9 10">
    <name type="scientific">Halotalea alkalilenta</name>
    <dbReference type="NCBI Taxonomy" id="376489"/>
    <lineage>
        <taxon>Bacteria</taxon>
        <taxon>Pseudomonadati</taxon>
        <taxon>Pseudomonadota</taxon>
        <taxon>Gammaproteobacteria</taxon>
        <taxon>Oceanospirillales</taxon>
        <taxon>Halomonadaceae</taxon>
        <taxon>Halotalea</taxon>
    </lineage>
</organism>
<dbReference type="KEGG" id="haa:A5892_05310"/>
<keyword evidence="3" id="KW-0813">Transport</keyword>
<feature type="transmembrane region" description="Helical" evidence="8">
    <location>
        <begin position="189"/>
        <end position="213"/>
    </location>
</feature>
<keyword evidence="6 8" id="KW-1133">Transmembrane helix</keyword>
<dbReference type="STRING" id="376489.A5892_05310"/>
<evidence type="ECO:0000256" key="1">
    <source>
        <dbReference type="ARBA" id="ARBA00004651"/>
    </source>
</evidence>
<keyword evidence="10" id="KW-1185">Reference proteome</keyword>
<comment type="similarity">
    <text evidence="2">Belongs to the BCCT transporter (TC 2.A.15) family.</text>
</comment>
<evidence type="ECO:0000313" key="10">
    <source>
        <dbReference type="Proteomes" id="UP000077875"/>
    </source>
</evidence>
<protein>
    <submittedName>
        <fullName evidence="9">Glycine/betaine ABC transporter permease</fullName>
    </submittedName>
</protein>
<evidence type="ECO:0000313" key="9">
    <source>
        <dbReference type="EMBL" id="ANF56954.1"/>
    </source>
</evidence>
<proteinExistence type="inferred from homology"/>
<evidence type="ECO:0000256" key="6">
    <source>
        <dbReference type="ARBA" id="ARBA00022989"/>
    </source>
</evidence>
<dbReference type="PANTHER" id="PTHR30047:SF7">
    <property type="entry name" value="HIGH-AFFINITY CHOLINE TRANSPORT PROTEIN"/>
    <property type="match status" value="1"/>
</dbReference>
<feature type="transmembrane region" description="Helical" evidence="8">
    <location>
        <begin position="347"/>
        <end position="370"/>
    </location>
</feature>
<feature type="transmembrane region" description="Helical" evidence="8">
    <location>
        <begin position="48"/>
        <end position="65"/>
    </location>
</feature>
<reference evidence="9 10" key="1">
    <citation type="submission" date="2016-04" db="EMBL/GenBank/DDBJ databases">
        <title>Complete Genome Sequence of Halotalea alkalilenta IHB B 13600.</title>
        <authorList>
            <person name="Swarnkar M.K."/>
            <person name="Sharma A."/>
            <person name="Kaushal K."/>
            <person name="Soni R."/>
            <person name="Rana S."/>
            <person name="Singh A.K."/>
            <person name="Gulati A."/>
        </authorList>
    </citation>
    <scope>NUCLEOTIDE SEQUENCE [LARGE SCALE GENOMIC DNA]</scope>
    <source>
        <strain evidence="9 10">IHB B 13600</strain>
    </source>
</reference>
<feature type="transmembrane region" description="Helical" evidence="8">
    <location>
        <begin position="441"/>
        <end position="461"/>
    </location>
</feature>
<feature type="transmembrane region" description="Helical" evidence="8">
    <location>
        <begin position="473"/>
        <end position="493"/>
    </location>
</feature>
<dbReference type="Pfam" id="PF02028">
    <property type="entry name" value="BCCT"/>
    <property type="match status" value="1"/>
</dbReference>
<evidence type="ECO:0000256" key="5">
    <source>
        <dbReference type="ARBA" id="ARBA00022692"/>
    </source>
</evidence>
<dbReference type="Proteomes" id="UP000077875">
    <property type="component" value="Chromosome"/>
</dbReference>
<evidence type="ECO:0000256" key="8">
    <source>
        <dbReference type="SAM" id="Phobius"/>
    </source>
</evidence>
<gene>
    <name evidence="9" type="ORF">A5892_05310</name>
</gene>
<comment type="subcellular location">
    <subcellularLocation>
        <location evidence="1">Cell membrane</location>
        <topology evidence="1">Multi-pass membrane protein</topology>
    </subcellularLocation>
</comment>
<sequence>MAQASNQRVFFVSAALIVALVSIGAVFPSQFSAGASAALSGVTRVFGWFYLWSVFGFVVFLLFVAGSRYGNIRLGPQDSRPTYGFFSWVSMLLAAGFGVGLVFYGMSEPMLHYLSPPFGDMEGGTPESARYAIQYAMFNWGLHQWAAFSIVGLIIAYYQFRKGQPGLVSTVMKPITAKLGRARKVSGSALDVFAVVATVMGVATSVGLAVLQINGGLSIVFESVQEGFFWQCVIMAAMFACYMASAWSGLDKGIKNLSNLNMLLCLGMMLYVLITGPTIAILETFTVGIGDYLQNVIGMSLRIDPFGDSEWIGSWTVFYWAWVISWSPYVGSFVARVSRGRTIRQYVFGVLIVPPMLACLWIGILGGAALNMELNGAEGLAAATEANITTALFLLFDQLPFSYLVSLVAILLIFIFLVTSADSAAFIVSQMSDNGSLHPPLYKRFTWGILIAAICLTLIAAGGDTGLSGLQSAAVVAALPFTFIIYGMVVVLFRELRADRRAMLMALYRQHGETPVGADIFEADSMESGFDEKIKRTPELVNRRINTGRGANSDRV</sequence>
<evidence type="ECO:0000256" key="3">
    <source>
        <dbReference type="ARBA" id="ARBA00022448"/>
    </source>
</evidence>
<dbReference type="InterPro" id="IPR000060">
    <property type="entry name" value="BCCT_transptr"/>
</dbReference>
<keyword evidence="7 8" id="KW-0472">Membrane</keyword>
<dbReference type="GO" id="GO:0022857">
    <property type="term" value="F:transmembrane transporter activity"/>
    <property type="evidence" value="ECO:0007669"/>
    <property type="project" value="InterPro"/>
</dbReference>
<evidence type="ECO:0000256" key="4">
    <source>
        <dbReference type="ARBA" id="ARBA00022475"/>
    </source>
</evidence>
<feature type="transmembrane region" description="Helical" evidence="8">
    <location>
        <begin position="403"/>
        <end position="429"/>
    </location>
</feature>
<accession>A0A172YCL2</accession>
<dbReference type="RefSeq" id="WP_064121915.1">
    <property type="nucleotide sequence ID" value="NZ_CP015243.1"/>
</dbReference>
<evidence type="ECO:0000256" key="7">
    <source>
        <dbReference type="ARBA" id="ARBA00023136"/>
    </source>
</evidence>
<keyword evidence="4" id="KW-1003">Cell membrane</keyword>
<feature type="transmembrane region" description="Helical" evidence="8">
    <location>
        <begin position="228"/>
        <end position="250"/>
    </location>
</feature>
<dbReference type="PANTHER" id="PTHR30047">
    <property type="entry name" value="HIGH-AFFINITY CHOLINE TRANSPORT PROTEIN-RELATED"/>
    <property type="match status" value="1"/>
</dbReference>
<keyword evidence="5 8" id="KW-0812">Transmembrane</keyword>
<feature type="transmembrane region" description="Helical" evidence="8">
    <location>
        <begin position="85"/>
        <end position="106"/>
    </location>
</feature>
<feature type="transmembrane region" description="Helical" evidence="8">
    <location>
        <begin position="142"/>
        <end position="160"/>
    </location>
</feature>
<evidence type="ECO:0000256" key="2">
    <source>
        <dbReference type="ARBA" id="ARBA00005658"/>
    </source>
</evidence>